<evidence type="ECO:0000259" key="6">
    <source>
        <dbReference type="Pfam" id="PF07655"/>
    </source>
</evidence>
<accession>A0A3B0YPQ2</accession>
<dbReference type="PROSITE" id="PS51257">
    <property type="entry name" value="PROKAR_LIPOPROTEIN"/>
    <property type="match status" value="1"/>
</dbReference>
<dbReference type="NCBIfam" id="TIGR02519">
    <property type="entry name" value="pilus_MshL"/>
    <property type="match status" value="1"/>
</dbReference>
<gene>
    <name evidence="7" type="ORF">MNBD_GAMMA13-1153</name>
</gene>
<dbReference type="GO" id="GO:0015627">
    <property type="term" value="C:type II protein secretion system complex"/>
    <property type="evidence" value="ECO:0007669"/>
    <property type="project" value="TreeGrafter"/>
</dbReference>
<name>A0A3B0YPQ2_9ZZZZ</name>
<evidence type="ECO:0000256" key="1">
    <source>
        <dbReference type="ARBA" id="ARBA00004370"/>
    </source>
</evidence>
<dbReference type="Gene3D" id="3.55.50.30">
    <property type="match status" value="1"/>
</dbReference>
<dbReference type="PANTHER" id="PTHR30332">
    <property type="entry name" value="PROBABLE GENERAL SECRETION PATHWAY PROTEIN D"/>
    <property type="match status" value="1"/>
</dbReference>
<evidence type="ECO:0000313" key="7">
    <source>
        <dbReference type="EMBL" id="VAW82855.1"/>
    </source>
</evidence>
<dbReference type="Pfam" id="PF07655">
    <property type="entry name" value="Secretin_N_2"/>
    <property type="match status" value="1"/>
</dbReference>
<dbReference type="Pfam" id="PF00263">
    <property type="entry name" value="Secretin"/>
    <property type="match status" value="1"/>
</dbReference>
<dbReference type="GO" id="GO:0009306">
    <property type="term" value="P:protein secretion"/>
    <property type="evidence" value="ECO:0007669"/>
    <property type="project" value="InterPro"/>
</dbReference>
<reference evidence="7" key="1">
    <citation type="submission" date="2018-06" db="EMBL/GenBank/DDBJ databases">
        <authorList>
            <person name="Zhirakovskaya E."/>
        </authorList>
    </citation>
    <scope>NUCLEOTIDE SEQUENCE</scope>
</reference>
<dbReference type="GO" id="GO:0009297">
    <property type="term" value="P:pilus assembly"/>
    <property type="evidence" value="ECO:0007669"/>
    <property type="project" value="InterPro"/>
</dbReference>
<sequence length="542" mass="59157">MNKARFILLIVMALLLSACARTPQRPASGHLDKSASLLSGSHLSQQIPKPVTQVPVVPEPTPAIAQEIYSVVVTDAPLDELLFALARDAKINIDVHPNLAGQVTLNAINQSLLQILDRIAAQAPIRYRFEDELLVVEPDQPYLRSYYIDYVNLTRSSKTSNSISTQIATTGASAVQSSGNNGGGGNAINNSSTSVQSASKNQFWDKLKTNITGILGLNNEDDNINISVIISSETGLLTVRATHTQHLHIQEYLDRMMASAKRQVLIEATVVEVELNDNYQFGVDWSAINDNGTGISFGQNLVGTNLASPPVFTIDYFSDNSWGNIASTVKMLQEFGNVKVLSSPKIMAINNQTALLKVVENVVYFTLEANTVLNNNQSQTTFTSTPRTVAVGFFMSVTPQISRDDAVILNVRPTISRVTGYVNDPNPALAINAIESRIPQIQVREMESVLRVRSGQIAVLGGLIQDTIDLQDRGLPGLTKLDIIGDAFTYRNNKLKKSELVIFLRPRVVASIDQPLDVYSDYLPDPDAALGPRRASETGDWN</sequence>
<dbReference type="EMBL" id="UOFK01000333">
    <property type="protein sequence ID" value="VAW82855.1"/>
    <property type="molecule type" value="Genomic_DNA"/>
</dbReference>
<feature type="domain" description="Secretin N-terminal" evidence="6">
    <location>
        <begin position="144"/>
        <end position="221"/>
    </location>
</feature>
<keyword evidence="3" id="KW-0472">Membrane</keyword>
<evidence type="ECO:0000259" key="5">
    <source>
        <dbReference type="Pfam" id="PF00263"/>
    </source>
</evidence>
<protein>
    <submittedName>
        <fullName evidence="7">Type II secretion pathway protein D homolog</fullName>
    </submittedName>
</protein>
<feature type="region of interest" description="Disordered" evidence="4">
    <location>
        <begin position="174"/>
        <end position="193"/>
    </location>
</feature>
<dbReference type="InterPro" id="IPR001775">
    <property type="entry name" value="GspD/PilQ"/>
</dbReference>
<evidence type="ECO:0000256" key="3">
    <source>
        <dbReference type="ARBA" id="ARBA00023136"/>
    </source>
</evidence>
<feature type="domain" description="Type II/III secretion system secretin-like" evidence="5">
    <location>
        <begin position="332"/>
        <end position="509"/>
    </location>
</feature>
<dbReference type="InterPro" id="IPR004846">
    <property type="entry name" value="T2SS/T3SS_dom"/>
</dbReference>
<dbReference type="PANTHER" id="PTHR30332:SF24">
    <property type="entry name" value="SECRETIN GSPD-RELATED"/>
    <property type="match status" value="1"/>
</dbReference>
<dbReference type="InterPro" id="IPR050810">
    <property type="entry name" value="Bact_Secretion_Sys_Channel"/>
</dbReference>
<evidence type="ECO:0000256" key="2">
    <source>
        <dbReference type="ARBA" id="ARBA00022729"/>
    </source>
</evidence>
<keyword evidence="2" id="KW-0732">Signal</keyword>
<comment type="subcellular location">
    <subcellularLocation>
        <location evidence="1">Membrane</location>
    </subcellularLocation>
</comment>
<dbReference type="AlphaFoldDB" id="A0A3B0YPQ2"/>
<proteinExistence type="predicted"/>
<organism evidence="7">
    <name type="scientific">hydrothermal vent metagenome</name>
    <dbReference type="NCBI Taxonomy" id="652676"/>
    <lineage>
        <taxon>unclassified sequences</taxon>
        <taxon>metagenomes</taxon>
        <taxon>ecological metagenomes</taxon>
    </lineage>
</organism>
<dbReference type="InterPro" id="IPR011514">
    <property type="entry name" value="Secretin_N_2"/>
</dbReference>
<dbReference type="GO" id="GO:0019867">
    <property type="term" value="C:outer membrane"/>
    <property type="evidence" value="ECO:0007669"/>
    <property type="project" value="InterPro"/>
</dbReference>
<dbReference type="PRINTS" id="PR00811">
    <property type="entry name" value="BCTERIALGSPD"/>
</dbReference>
<dbReference type="InterPro" id="IPR013358">
    <property type="entry name" value="Pilus_biogenesis_MshL"/>
</dbReference>
<evidence type="ECO:0000256" key="4">
    <source>
        <dbReference type="SAM" id="MobiDB-lite"/>
    </source>
</evidence>